<dbReference type="STRING" id="56779.SAMN05421834_12829"/>
<feature type="domain" description="Glycosyl transferase family 1" evidence="1">
    <location>
        <begin position="188"/>
        <end position="346"/>
    </location>
</feature>
<dbReference type="Gene3D" id="3.40.50.2000">
    <property type="entry name" value="Glycogen Phosphorylase B"/>
    <property type="match status" value="2"/>
</dbReference>
<dbReference type="PANTHER" id="PTHR45947:SF3">
    <property type="entry name" value="SULFOQUINOVOSYL TRANSFERASE SQD2"/>
    <property type="match status" value="1"/>
</dbReference>
<dbReference type="OrthoDB" id="9810929at2"/>
<keyword evidence="4" id="KW-1185">Reference proteome</keyword>
<evidence type="ECO:0000259" key="1">
    <source>
        <dbReference type="Pfam" id="PF00534"/>
    </source>
</evidence>
<dbReference type="InterPro" id="IPR050194">
    <property type="entry name" value="Glycosyltransferase_grp1"/>
</dbReference>
<dbReference type="PANTHER" id="PTHR45947">
    <property type="entry name" value="SULFOQUINOVOSYL TRANSFERASE SQD2"/>
    <property type="match status" value="1"/>
</dbReference>
<dbReference type="CDD" id="cd03801">
    <property type="entry name" value="GT4_PimA-like"/>
    <property type="match status" value="1"/>
</dbReference>
<protein>
    <submittedName>
        <fullName evidence="3">Glycosyltransferase involved in cell wall bisynthesis</fullName>
    </submittedName>
</protein>
<evidence type="ECO:0000259" key="2">
    <source>
        <dbReference type="Pfam" id="PF13439"/>
    </source>
</evidence>
<dbReference type="Proteomes" id="UP000185669">
    <property type="component" value="Unassembled WGS sequence"/>
</dbReference>
<dbReference type="SUPFAM" id="SSF53756">
    <property type="entry name" value="UDP-Glycosyltransferase/glycogen phosphorylase"/>
    <property type="match status" value="1"/>
</dbReference>
<dbReference type="Pfam" id="PF13439">
    <property type="entry name" value="Glyco_transf_4"/>
    <property type="match status" value="1"/>
</dbReference>
<dbReference type="InterPro" id="IPR001296">
    <property type="entry name" value="Glyco_trans_1"/>
</dbReference>
<sequence>MAKIIHIINKITITSIPFELANSLSKSDDVIIISLYDSNQDIKNIKKIININLEVIPINMKTKLDYKKVISLFKILKSIKPNIIHTHHTLSGFLARIISKILGDIKVVTTIHTDIRFISWYQKFLRLSTLNFADQIVFNSNNTKKAFTKWDKFLSKNLKRKIIYNGVDIDKILEGENNNFIRKVYKIEKEKDFVIGTVGRLEEVKDHRTLIKAFSIFIKKYPDSKLIIVGSGSQLKDLIKLSNKLDINDKVIFTGLLARESVYKVINELDLFAITSKYEGFCNAMVEAMVAENAIIASNIEPLPEVLGKNNGVFFDPGNAEDLADKIFHLYQSSKKRKDLARKAKEYAIANYSLEKCVDEYKKVYQELLS</sequence>
<gene>
    <name evidence="3" type="ORF">SAMN05421834_12829</name>
</gene>
<organism evidence="3 4">
    <name type="scientific">Halanaerobium kushneri</name>
    <dbReference type="NCBI Taxonomy" id="56779"/>
    <lineage>
        <taxon>Bacteria</taxon>
        <taxon>Bacillati</taxon>
        <taxon>Bacillota</taxon>
        <taxon>Clostridia</taxon>
        <taxon>Halanaerobiales</taxon>
        <taxon>Halanaerobiaceae</taxon>
        <taxon>Halanaerobium</taxon>
    </lineage>
</organism>
<accession>A0A1N7B5N5</accession>
<dbReference type="GO" id="GO:0016757">
    <property type="term" value="F:glycosyltransferase activity"/>
    <property type="evidence" value="ECO:0007669"/>
    <property type="project" value="InterPro"/>
</dbReference>
<dbReference type="AlphaFoldDB" id="A0A1N7B5N5"/>
<evidence type="ECO:0000313" key="4">
    <source>
        <dbReference type="Proteomes" id="UP000185669"/>
    </source>
</evidence>
<reference evidence="4" key="1">
    <citation type="submission" date="2017-01" db="EMBL/GenBank/DDBJ databases">
        <authorList>
            <person name="Varghese N."/>
            <person name="Submissions S."/>
        </authorList>
    </citation>
    <scope>NUCLEOTIDE SEQUENCE [LARGE SCALE GENOMIC DNA]</scope>
    <source>
        <strain evidence="4">ATCC 700103</strain>
    </source>
</reference>
<evidence type="ECO:0000313" key="3">
    <source>
        <dbReference type="EMBL" id="SIR46670.1"/>
    </source>
</evidence>
<dbReference type="RefSeq" id="WP_076545955.1">
    <property type="nucleotide sequence ID" value="NZ_FTNC01000028.1"/>
</dbReference>
<keyword evidence="3" id="KW-0808">Transferase</keyword>
<dbReference type="EMBL" id="FTNC01000028">
    <property type="protein sequence ID" value="SIR46670.1"/>
    <property type="molecule type" value="Genomic_DNA"/>
</dbReference>
<dbReference type="InterPro" id="IPR028098">
    <property type="entry name" value="Glyco_trans_4-like_N"/>
</dbReference>
<name>A0A1N7B5N5_9FIRM</name>
<feature type="domain" description="Glycosyltransferase subfamily 4-like N-terminal" evidence="2">
    <location>
        <begin position="19"/>
        <end position="170"/>
    </location>
</feature>
<dbReference type="Pfam" id="PF00534">
    <property type="entry name" value="Glycos_transf_1"/>
    <property type="match status" value="1"/>
</dbReference>
<proteinExistence type="predicted"/>